<dbReference type="RefSeq" id="WP_101354385.1">
    <property type="nucleotide sequence ID" value="NZ_PIQO01000007.1"/>
</dbReference>
<dbReference type="InterPro" id="IPR000014">
    <property type="entry name" value="PAS"/>
</dbReference>
<reference evidence="2 3" key="1">
    <citation type="submission" date="2017-11" db="EMBL/GenBank/DDBJ databases">
        <title>Bacillus camelliae sp. nov., isolated from pu'er tea.</title>
        <authorList>
            <person name="Niu L."/>
        </authorList>
    </citation>
    <scope>NUCLEOTIDE SEQUENCE [LARGE SCALE GENOMIC DNA]</scope>
    <source>
        <strain evidence="2 3">7578-1</strain>
    </source>
</reference>
<dbReference type="InterPro" id="IPR035965">
    <property type="entry name" value="PAS-like_dom_sf"/>
</dbReference>
<dbReference type="AlphaFoldDB" id="A0A2N3LK65"/>
<gene>
    <name evidence="2" type="ORF">CWO92_11705</name>
</gene>
<dbReference type="EMBL" id="PIQO01000007">
    <property type="protein sequence ID" value="PKR85020.1"/>
    <property type="molecule type" value="Genomic_DNA"/>
</dbReference>
<comment type="caution">
    <text evidence="2">The sequence shown here is derived from an EMBL/GenBank/DDBJ whole genome shotgun (WGS) entry which is preliminary data.</text>
</comment>
<dbReference type="SUPFAM" id="SSF55785">
    <property type="entry name" value="PYP-like sensor domain (PAS domain)"/>
    <property type="match status" value="1"/>
</dbReference>
<evidence type="ECO:0000313" key="3">
    <source>
        <dbReference type="Proteomes" id="UP000233440"/>
    </source>
</evidence>
<organism evidence="2 3">
    <name type="scientific">Heyndrickxia camelliae</name>
    <dbReference type="NCBI Taxonomy" id="1707093"/>
    <lineage>
        <taxon>Bacteria</taxon>
        <taxon>Bacillati</taxon>
        <taxon>Bacillota</taxon>
        <taxon>Bacilli</taxon>
        <taxon>Bacillales</taxon>
        <taxon>Bacillaceae</taxon>
        <taxon>Heyndrickxia</taxon>
    </lineage>
</organism>
<protein>
    <recommendedName>
        <fullName evidence="1">PAS domain-containing protein</fullName>
    </recommendedName>
</protein>
<sequence length="153" mass="17724">MDSSIVALKREKRILLENYLNENLPRYETTFMENEDAVYALDLDGHFLQINPACEKILGIQVDQIGEITFQKLVPVDDLHRVFQNFHEAFEGKVQNHDYKIAKGGHHVYLNVTTLPIVVNDEVVGIYGIAKDITALKERNAKNRKEHRKFINY</sequence>
<evidence type="ECO:0000313" key="2">
    <source>
        <dbReference type="EMBL" id="PKR85020.1"/>
    </source>
</evidence>
<dbReference type="OrthoDB" id="9815750at2"/>
<name>A0A2N3LK65_9BACI</name>
<dbReference type="NCBIfam" id="TIGR00229">
    <property type="entry name" value="sensory_box"/>
    <property type="match status" value="1"/>
</dbReference>
<dbReference type="SMART" id="SM00091">
    <property type="entry name" value="PAS"/>
    <property type="match status" value="1"/>
</dbReference>
<proteinExistence type="predicted"/>
<accession>A0A2N3LK65</accession>
<dbReference type="CDD" id="cd00130">
    <property type="entry name" value="PAS"/>
    <property type="match status" value="1"/>
</dbReference>
<dbReference type="PROSITE" id="PS50112">
    <property type="entry name" value="PAS"/>
    <property type="match status" value="1"/>
</dbReference>
<keyword evidence="3" id="KW-1185">Reference proteome</keyword>
<dbReference type="Proteomes" id="UP000233440">
    <property type="component" value="Unassembled WGS sequence"/>
</dbReference>
<evidence type="ECO:0000259" key="1">
    <source>
        <dbReference type="PROSITE" id="PS50112"/>
    </source>
</evidence>
<feature type="domain" description="PAS" evidence="1">
    <location>
        <begin position="23"/>
        <end position="93"/>
    </location>
</feature>
<dbReference type="Gene3D" id="3.30.450.20">
    <property type="entry name" value="PAS domain"/>
    <property type="match status" value="1"/>
</dbReference>
<dbReference type="Pfam" id="PF08448">
    <property type="entry name" value="PAS_4"/>
    <property type="match status" value="1"/>
</dbReference>
<dbReference type="InterPro" id="IPR013656">
    <property type="entry name" value="PAS_4"/>
</dbReference>